<evidence type="ECO:0000259" key="2">
    <source>
        <dbReference type="Pfam" id="PF14339"/>
    </source>
</evidence>
<sequence length="288" mass="28787">MRKARFAALAGAAALLAALTAPGTASATGGSADFYVLTEDGVLAKGSRALPLLGDRVRISGLAKGDRLVGIDVRPATGALYAVGKSGQLYTVAPRTGAATKVGAPIALDGSAVGFDFNPTVDRIRLVTSSGQNLRLVPETGALAATDGVLAYAATDRSAGQAPKVAAAGYTNSVAGSTSTALYGIDANRDALVTQGTTPGVTPVVSPNTGQLFTVGKLGLDVTATNGFDISGAARSATFNPGDYQAVAAVQEEHLRVGSLIVRIDLATGRGQVVGLTSSTVVGLAFAR</sequence>
<dbReference type="Proteomes" id="UP001141259">
    <property type="component" value="Unassembled WGS sequence"/>
</dbReference>
<evidence type="ECO:0000256" key="1">
    <source>
        <dbReference type="SAM" id="SignalP"/>
    </source>
</evidence>
<protein>
    <submittedName>
        <fullName evidence="3">DUF4394 domain-containing protein</fullName>
    </submittedName>
</protein>
<evidence type="ECO:0000313" key="3">
    <source>
        <dbReference type="EMBL" id="MCS7481394.1"/>
    </source>
</evidence>
<accession>A0A9X3A365</accession>
<name>A0A9X3A365_9PSEU</name>
<proteinExistence type="predicted"/>
<keyword evidence="4" id="KW-1185">Reference proteome</keyword>
<evidence type="ECO:0000313" key="4">
    <source>
        <dbReference type="Proteomes" id="UP001141259"/>
    </source>
</evidence>
<feature type="domain" description="DUF4394" evidence="2">
    <location>
        <begin position="55"/>
        <end position="285"/>
    </location>
</feature>
<feature type="signal peptide" evidence="1">
    <location>
        <begin position="1"/>
        <end position="27"/>
    </location>
</feature>
<reference evidence="3" key="1">
    <citation type="submission" date="2022-08" db="EMBL/GenBank/DDBJ databases">
        <authorList>
            <person name="Tistechok S."/>
            <person name="Samborskyy M."/>
            <person name="Roman I."/>
        </authorList>
    </citation>
    <scope>NUCLEOTIDE SEQUENCE</scope>
    <source>
        <strain evidence="3">DSM 103496</strain>
    </source>
</reference>
<organism evidence="3 4">
    <name type="scientific">Umezawaea endophytica</name>
    <dbReference type="NCBI Taxonomy" id="1654476"/>
    <lineage>
        <taxon>Bacteria</taxon>
        <taxon>Bacillati</taxon>
        <taxon>Actinomycetota</taxon>
        <taxon>Actinomycetes</taxon>
        <taxon>Pseudonocardiales</taxon>
        <taxon>Pseudonocardiaceae</taxon>
        <taxon>Umezawaea</taxon>
    </lineage>
</organism>
<feature type="chain" id="PRO_5040756725" evidence="1">
    <location>
        <begin position="28"/>
        <end position="288"/>
    </location>
</feature>
<dbReference type="SUPFAM" id="SSF75011">
    <property type="entry name" value="3-carboxy-cis,cis-mucoante lactonizing enzyme"/>
    <property type="match status" value="1"/>
</dbReference>
<gene>
    <name evidence="3" type="ORF">NZH93_31445</name>
</gene>
<dbReference type="InterPro" id="IPR025507">
    <property type="entry name" value="DUF4394"/>
</dbReference>
<dbReference type="AlphaFoldDB" id="A0A9X3A365"/>
<dbReference type="EMBL" id="JANYMP010000018">
    <property type="protein sequence ID" value="MCS7481394.1"/>
    <property type="molecule type" value="Genomic_DNA"/>
</dbReference>
<dbReference type="Pfam" id="PF14339">
    <property type="entry name" value="DUF4394"/>
    <property type="match status" value="1"/>
</dbReference>
<comment type="caution">
    <text evidence="3">The sequence shown here is derived from an EMBL/GenBank/DDBJ whole genome shotgun (WGS) entry which is preliminary data.</text>
</comment>
<keyword evidence="1" id="KW-0732">Signal</keyword>
<dbReference type="RefSeq" id="WP_259626888.1">
    <property type="nucleotide sequence ID" value="NZ_JANYMP010000018.1"/>
</dbReference>